<comment type="caution">
    <text evidence="3">The sequence shown here is derived from an EMBL/GenBank/DDBJ whole genome shotgun (WGS) entry which is preliminary data.</text>
</comment>
<dbReference type="InterPro" id="IPR000477">
    <property type="entry name" value="RT_dom"/>
</dbReference>
<dbReference type="InterPro" id="IPR000305">
    <property type="entry name" value="GIY-YIG_endonuc"/>
</dbReference>
<evidence type="ECO:0000313" key="3">
    <source>
        <dbReference type="EMBL" id="CAH3183615.1"/>
    </source>
</evidence>
<dbReference type="Proteomes" id="UP001159405">
    <property type="component" value="Unassembled WGS sequence"/>
</dbReference>
<dbReference type="PANTHER" id="PTHR21301">
    <property type="entry name" value="REVERSE TRANSCRIPTASE"/>
    <property type="match status" value="1"/>
</dbReference>
<dbReference type="PROSITE" id="PS50878">
    <property type="entry name" value="RT_POL"/>
    <property type="match status" value="1"/>
</dbReference>
<gene>
    <name evidence="3" type="ORF">PLOB_00028676</name>
</gene>
<protein>
    <recommendedName>
        <fullName evidence="5">Reverse transcriptase domain-containing protein</fullName>
    </recommendedName>
</protein>
<dbReference type="CDD" id="cd00304">
    <property type="entry name" value="RT_like"/>
    <property type="match status" value="1"/>
</dbReference>
<feature type="domain" description="Reverse transcriptase" evidence="2">
    <location>
        <begin position="1"/>
        <end position="230"/>
    </location>
</feature>
<evidence type="ECO:0000313" key="4">
    <source>
        <dbReference type="Proteomes" id="UP001159405"/>
    </source>
</evidence>
<organism evidence="3 4">
    <name type="scientific">Porites lobata</name>
    <dbReference type="NCBI Taxonomy" id="104759"/>
    <lineage>
        <taxon>Eukaryota</taxon>
        <taxon>Metazoa</taxon>
        <taxon>Cnidaria</taxon>
        <taxon>Anthozoa</taxon>
        <taxon>Hexacorallia</taxon>
        <taxon>Scleractinia</taxon>
        <taxon>Fungiina</taxon>
        <taxon>Poritidae</taxon>
        <taxon>Porites</taxon>
    </lineage>
</organism>
<feature type="non-terminal residue" evidence="3">
    <location>
        <position position="298"/>
    </location>
</feature>
<name>A0ABN8RVV5_9CNID</name>
<reference evidence="3 4" key="1">
    <citation type="submission" date="2022-05" db="EMBL/GenBank/DDBJ databases">
        <authorList>
            <consortium name="Genoscope - CEA"/>
            <person name="William W."/>
        </authorList>
    </citation>
    <scope>NUCLEOTIDE SEQUENCE [LARGE SCALE GENOMIC DNA]</scope>
</reference>
<dbReference type="EMBL" id="CALNXK010000358">
    <property type="protein sequence ID" value="CAH3183615.1"/>
    <property type="molecule type" value="Genomic_DNA"/>
</dbReference>
<dbReference type="PROSITE" id="PS50164">
    <property type="entry name" value="GIY_YIG"/>
    <property type="match status" value="1"/>
</dbReference>
<proteinExistence type="predicted"/>
<sequence length="298" mass="34307">MAIVSSIGTYNYSLAKYLSNLLQPHILSTFIASDSFTFVKEINDLSLHGMFMVSFDVESLCTNLPLDDCINLALTYITEGNPGLKLSKNELKRLFEFATKETHFLFKGNFYDQVDGVTMGSPLAPVLANLFMGHHENIWLDQYGDSEALFYRRYVDDTFCLFHSEQDSTLFFNYINNQHPNIRFTMERETDHVIGNLFNVKDAVPEGLRTRVVYKFSCASCDACYVGETSRHFSTRVREHLLLDRSSNVFKHLQSSEFCRASCTPDCFEILDSVATKYQVKLKESMFIKWEKPDLNQQ</sequence>
<evidence type="ECO:0008006" key="5">
    <source>
        <dbReference type="Google" id="ProtNLM"/>
    </source>
</evidence>
<dbReference type="PANTHER" id="PTHR21301:SF10">
    <property type="entry name" value="REVERSE TRANSCRIPTASE DOMAIN-CONTAINING PROTEIN"/>
    <property type="match status" value="1"/>
</dbReference>
<accession>A0ABN8RVV5</accession>
<keyword evidence="4" id="KW-1185">Reference proteome</keyword>
<evidence type="ECO:0000259" key="2">
    <source>
        <dbReference type="PROSITE" id="PS50878"/>
    </source>
</evidence>
<evidence type="ECO:0000259" key="1">
    <source>
        <dbReference type="PROSITE" id="PS50164"/>
    </source>
</evidence>
<feature type="domain" description="GIY-YIG" evidence="1">
    <location>
        <begin position="209"/>
        <end position="297"/>
    </location>
</feature>